<dbReference type="EMBL" id="FNBW01000021">
    <property type="protein sequence ID" value="SDG53710.1"/>
    <property type="molecule type" value="Genomic_DNA"/>
</dbReference>
<organism evidence="1 2">
    <name type="scientific">Thalassobaculum litoreum DSM 18839</name>
    <dbReference type="NCBI Taxonomy" id="1123362"/>
    <lineage>
        <taxon>Bacteria</taxon>
        <taxon>Pseudomonadati</taxon>
        <taxon>Pseudomonadota</taxon>
        <taxon>Alphaproteobacteria</taxon>
        <taxon>Rhodospirillales</taxon>
        <taxon>Thalassobaculaceae</taxon>
        <taxon>Thalassobaculum</taxon>
    </lineage>
</organism>
<gene>
    <name evidence="1" type="ORF">SAMN05660686_04754</name>
</gene>
<evidence type="ECO:0000313" key="1">
    <source>
        <dbReference type="EMBL" id="SDG53710.1"/>
    </source>
</evidence>
<dbReference type="AlphaFoldDB" id="A0A8G2EX45"/>
<sequence>MIARQTRLESHRKDLLDAYCDRLCITRTSFFNEALHDFLKNDNNATLMRAVPRDSPVVYLNFDEGLMDGLRSLMTLHSVSLSSVLYTAICKHAQEKGVFQ</sequence>
<evidence type="ECO:0000313" key="2">
    <source>
        <dbReference type="Proteomes" id="UP000198615"/>
    </source>
</evidence>
<dbReference type="RefSeq" id="WP_139189449.1">
    <property type="nucleotide sequence ID" value="NZ_FNBW01000021.1"/>
</dbReference>
<protein>
    <submittedName>
        <fullName evidence="1">Uncharacterized protein</fullName>
    </submittedName>
</protein>
<reference evidence="1 2" key="1">
    <citation type="submission" date="2016-10" db="EMBL/GenBank/DDBJ databases">
        <authorList>
            <person name="Varghese N."/>
            <person name="Submissions S."/>
        </authorList>
    </citation>
    <scope>NUCLEOTIDE SEQUENCE [LARGE SCALE GENOMIC DNA]</scope>
    <source>
        <strain evidence="1 2">DSM 18839</strain>
    </source>
</reference>
<accession>A0A8G2EX45</accession>
<name>A0A8G2EX45_9PROT</name>
<dbReference type="Proteomes" id="UP000198615">
    <property type="component" value="Unassembled WGS sequence"/>
</dbReference>
<keyword evidence="2" id="KW-1185">Reference proteome</keyword>
<proteinExistence type="predicted"/>
<comment type="caution">
    <text evidence="1">The sequence shown here is derived from an EMBL/GenBank/DDBJ whole genome shotgun (WGS) entry which is preliminary data.</text>
</comment>